<comment type="caution">
    <text evidence="5">The sequence shown here is derived from an EMBL/GenBank/DDBJ whole genome shotgun (WGS) entry which is preliminary data.</text>
</comment>
<organism evidence="5 6">
    <name type="scientific">Prolixibacter bellariivorans</name>
    <dbReference type="NCBI Taxonomy" id="314319"/>
    <lineage>
        <taxon>Bacteria</taxon>
        <taxon>Pseudomonadati</taxon>
        <taxon>Bacteroidota</taxon>
        <taxon>Bacteroidia</taxon>
        <taxon>Marinilabiliales</taxon>
        <taxon>Prolixibacteraceae</taxon>
        <taxon>Prolixibacter</taxon>
    </lineage>
</organism>
<dbReference type="AlphaFoldDB" id="A0A5M4AV01"/>
<reference evidence="5 6" key="1">
    <citation type="submission" date="2019-10" db="EMBL/GenBank/DDBJ databases">
        <title>Prolixibacter strains distinguished by the presence of nitrate reductase genes were adept at nitrate-dependent anaerobic corrosion of metallic iron and carbon steel.</title>
        <authorList>
            <person name="Iino T."/>
            <person name="Shono N."/>
            <person name="Ito K."/>
            <person name="Nakamura R."/>
            <person name="Sueoka K."/>
            <person name="Harayama S."/>
            <person name="Ohkuma M."/>
        </authorList>
    </citation>
    <scope>NUCLEOTIDE SEQUENCE [LARGE SCALE GENOMIC DNA]</scope>
    <source>
        <strain evidence="5 6">JCM 13498</strain>
    </source>
</reference>
<keyword evidence="2 4" id="KW-0732">Signal</keyword>
<dbReference type="GO" id="GO:0051082">
    <property type="term" value="F:unfolded protein binding"/>
    <property type="evidence" value="ECO:0007669"/>
    <property type="project" value="InterPro"/>
</dbReference>
<gene>
    <name evidence="5" type="ORF">PbJCM13498_06380</name>
</gene>
<dbReference type="SUPFAM" id="SSF111384">
    <property type="entry name" value="OmpH-like"/>
    <property type="match status" value="1"/>
</dbReference>
<dbReference type="GO" id="GO:0050821">
    <property type="term" value="P:protein stabilization"/>
    <property type="evidence" value="ECO:0007669"/>
    <property type="project" value="TreeGrafter"/>
</dbReference>
<accession>A0A5M4AV01</accession>
<feature type="chain" id="PRO_5024427705" description="Molecular chaperone Skp" evidence="4">
    <location>
        <begin position="32"/>
        <end position="178"/>
    </location>
</feature>
<dbReference type="PANTHER" id="PTHR35089">
    <property type="entry name" value="CHAPERONE PROTEIN SKP"/>
    <property type="match status" value="1"/>
</dbReference>
<evidence type="ECO:0000256" key="3">
    <source>
        <dbReference type="SAM" id="Coils"/>
    </source>
</evidence>
<dbReference type="SMART" id="SM00935">
    <property type="entry name" value="OmpH"/>
    <property type="match status" value="1"/>
</dbReference>
<evidence type="ECO:0000256" key="1">
    <source>
        <dbReference type="ARBA" id="ARBA00009091"/>
    </source>
</evidence>
<comment type="similarity">
    <text evidence="1">Belongs to the Skp family.</text>
</comment>
<sequence>MRNNLLNQSSMRNILKVIVLFVALFAGSASAQTYKFGHIDFNQLLQVMPERDAAQKAMQKHASELESQLTTMQKEYQTKVQAYIAQRDSLSEAVRSAKENDLQDLQQRIQNFQSVAQQDLQKKQEEQFQPIVKKARAAVAEVAKEEGLIYVFDVNNLLYHSTQSEDILPLVKKKLGIQ</sequence>
<evidence type="ECO:0008006" key="7">
    <source>
        <dbReference type="Google" id="ProtNLM"/>
    </source>
</evidence>
<dbReference type="InterPro" id="IPR024930">
    <property type="entry name" value="Skp_dom_sf"/>
</dbReference>
<keyword evidence="3" id="KW-0175">Coiled coil</keyword>
<dbReference type="Proteomes" id="UP000391834">
    <property type="component" value="Unassembled WGS sequence"/>
</dbReference>
<dbReference type="EMBL" id="BLAX01000001">
    <property type="protein sequence ID" value="GET31775.1"/>
    <property type="molecule type" value="Genomic_DNA"/>
</dbReference>
<evidence type="ECO:0000256" key="2">
    <source>
        <dbReference type="ARBA" id="ARBA00022729"/>
    </source>
</evidence>
<feature type="coiled-coil region" evidence="3">
    <location>
        <begin position="55"/>
        <end position="122"/>
    </location>
</feature>
<dbReference type="InterPro" id="IPR005632">
    <property type="entry name" value="Chaperone_Skp"/>
</dbReference>
<protein>
    <recommendedName>
        <fullName evidence="7">Molecular chaperone Skp</fullName>
    </recommendedName>
</protein>
<dbReference type="Gene3D" id="3.30.910.20">
    <property type="entry name" value="Skp domain"/>
    <property type="match status" value="1"/>
</dbReference>
<proteinExistence type="inferred from homology"/>
<evidence type="ECO:0000313" key="6">
    <source>
        <dbReference type="Proteomes" id="UP000391834"/>
    </source>
</evidence>
<dbReference type="GO" id="GO:0005829">
    <property type="term" value="C:cytosol"/>
    <property type="evidence" value="ECO:0007669"/>
    <property type="project" value="TreeGrafter"/>
</dbReference>
<evidence type="ECO:0000313" key="5">
    <source>
        <dbReference type="EMBL" id="GET31775.1"/>
    </source>
</evidence>
<dbReference type="Pfam" id="PF03938">
    <property type="entry name" value="OmpH"/>
    <property type="match status" value="1"/>
</dbReference>
<feature type="signal peptide" evidence="4">
    <location>
        <begin position="1"/>
        <end position="31"/>
    </location>
</feature>
<name>A0A5M4AV01_9BACT</name>
<dbReference type="PANTHER" id="PTHR35089:SF1">
    <property type="entry name" value="CHAPERONE PROTEIN SKP"/>
    <property type="match status" value="1"/>
</dbReference>
<keyword evidence="6" id="KW-1185">Reference proteome</keyword>
<evidence type="ECO:0000256" key="4">
    <source>
        <dbReference type="SAM" id="SignalP"/>
    </source>
</evidence>